<gene>
    <name evidence="4" type="ORF">CCO03_08805</name>
</gene>
<keyword evidence="2 3" id="KW-0081">Bacteriolytic enzyme</keyword>
<organism evidence="4 5">
    <name type="scientific">Comamonas serinivorans</name>
    <dbReference type="NCBI Taxonomy" id="1082851"/>
    <lineage>
        <taxon>Bacteria</taxon>
        <taxon>Pseudomonadati</taxon>
        <taxon>Pseudomonadota</taxon>
        <taxon>Betaproteobacteria</taxon>
        <taxon>Burkholderiales</taxon>
        <taxon>Comamonadaceae</taxon>
        <taxon>Comamonas</taxon>
    </lineage>
</organism>
<name>A0A1Y0ET39_9BURK</name>
<dbReference type="InterPro" id="IPR023347">
    <property type="entry name" value="Lysozyme_dom_sf"/>
</dbReference>
<dbReference type="Proteomes" id="UP000196138">
    <property type="component" value="Chromosome"/>
</dbReference>
<protein>
    <recommendedName>
        <fullName evidence="3">Lysozyme</fullName>
        <ecNumber evidence="3">3.2.1.17</ecNumber>
    </recommendedName>
</protein>
<comment type="similarity">
    <text evidence="3">Belongs to the glycosyl hydrolase 24 family.</text>
</comment>
<evidence type="ECO:0000313" key="4">
    <source>
        <dbReference type="EMBL" id="ARU06746.1"/>
    </source>
</evidence>
<sequence length="211" mass="22997">MSKSKVPQMLRTSLAALALLGGVGGGTYVATEVRQEALRNKYAQAVAADQGTSQAVKVAMVMGHFYESSNRHIGTPYVDKVGKGQPLTVCNGITGPGVVASRYYTPADCYRMEKTRYIKAEAAAQKLLPRWPTYDPYTQATFVDFIWNKGEAAFTGSTMRRKANAGDLTGACRENPRWNKGTVNGVSKVLPGLAIRGDSNDEICREWRVNP</sequence>
<dbReference type="InterPro" id="IPR051018">
    <property type="entry name" value="Bacteriophage_GH24"/>
</dbReference>
<dbReference type="InterPro" id="IPR023346">
    <property type="entry name" value="Lysozyme-like_dom_sf"/>
</dbReference>
<dbReference type="PANTHER" id="PTHR38107:SF3">
    <property type="entry name" value="LYSOZYME RRRD-RELATED"/>
    <property type="match status" value="1"/>
</dbReference>
<dbReference type="GO" id="GO:0016998">
    <property type="term" value="P:cell wall macromolecule catabolic process"/>
    <property type="evidence" value="ECO:0007669"/>
    <property type="project" value="InterPro"/>
</dbReference>
<dbReference type="GO" id="GO:0042742">
    <property type="term" value="P:defense response to bacterium"/>
    <property type="evidence" value="ECO:0007669"/>
    <property type="project" value="UniProtKB-KW"/>
</dbReference>
<dbReference type="AlphaFoldDB" id="A0A1Y0ET39"/>
<reference evidence="4 5" key="1">
    <citation type="submission" date="2017-05" db="EMBL/GenBank/DDBJ databases">
        <authorList>
            <person name="Song R."/>
            <person name="Chenine A.L."/>
            <person name="Ruprecht R.M."/>
        </authorList>
    </citation>
    <scope>NUCLEOTIDE SEQUENCE [LARGE SCALE GENOMIC DNA]</scope>
    <source>
        <strain evidence="4 5">DSM 26136</strain>
    </source>
</reference>
<dbReference type="SUPFAM" id="SSF53955">
    <property type="entry name" value="Lysozyme-like"/>
    <property type="match status" value="1"/>
</dbReference>
<dbReference type="Pfam" id="PF00959">
    <property type="entry name" value="Phage_lysozyme"/>
    <property type="match status" value="1"/>
</dbReference>
<dbReference type="GO" id="GO:0003796">
    <property type="term" value="F:lysozyme activity"/>
    <property type="evidence" value="ECO:0007669"/>
    <property type="project" value="UniProtKB-EC"/>
</dbReference>
<dbReference type="EMBL" id="CP021455">
    <property type="protein sequence ID" value="ARU06746.1"/>
    <property type="molecule type" value="Genomic_DNA"/>
</dbReference>
<keyword evidence="3" id="KW-0326">Glycosidase</keyword>
<dbReference type="EC" id="3.2.1.17" evidence="3"/>
<evidence type="ECO:0000313" key="5">
    <source>
        <dbReference type="Proteomes" id="UP000196138"/>
    </source>
</evidence>
<dbReference type="InterPro" id="IPR002196">
    <property type="entry name" value="Glyco_hydro_24"/>
</dbReference>
<accession>A0A1Y0ET39</accession>
<proteinExistence type="inferred from homology"/>
<dbReference type="KEGG" id="cser:CCO03_08805"/>
<dbReference type="RefSeq" id="WP_087284450.1">
    <property type="nucleotide sequence ID" value="NZ_CP021455.1"/>
</dbReference>
<keyword evidence="1 3" id="KW-0929">Antimicrobial</keyword>
<evidence type="ECO:0000256" key="2">
    <source>
        <dbReference type="ARBA" id="ARBA00022638"/>
    </source>
</evidence>
<evidence type="ECO:0000256" key="3">
    <source>
        <dbReference type="RuleBase" id="RU003788"/>
    </source>
</evidence>
<dbReference type="OrthoDB" id="5327667at2"/>
<evidence type="ECO:0000256" key="1">
    <source>
        <dbReference type="ARBA" id="ARBA00022529"/>
    </source>
</evidence>
<dbReference type="PANTHER" id="PTHR38107">
    <property type="match status" value="1"/>
</dbReference>
<keyword evidence="3" id="KW-0378">Hydrolase</keyword>
<dbReference type="GO" id="GO:0031640">
    <property type="term" value="P:killing of cells of another organism"/>
    <property type="evidence" value="ECO:0007669"/>
    <property type="project" value="UniProtKB-KW"/>
</dbReference>
<comment type="catalytic activity">
    <reaction evidence="3">
        <text>Hydrolysis of (1-&gt;4)-beta-linkages between N-acetylmuramic acid and N-acetyl-D-glucosamine residues in a peptidoglycan and between N-acetyl-D-glucosamine residues in chitodextrins.</text>
        <dbReference type="EC" id="3.2.1.17"/>
    </reaction>
</comment>
<keyword evidence="5" id="KW-1185">Reference proteome</keyword>
<dbReference type="Gene3D" id="1.10.530.40">
    <property type="match status" value="1"/>
</dbReference>
<dbReference type="GO" id="GO:0009253">
    <property type="term" value="P:peptidoglycan catabolic process"/>
    <property type="evidence" value="ECO:0007669"/>
    <property type="project" value="InterPro"/>
</dbReference>